<dbReference type="InterPro" id="IPR011989">
    <property type="entry name" value="ARM-like"/>
</dbReference>
<gene>
    <name evidence="13" type="ORF">SOIL9_84090</name>
</gene>
<dbReference type="InterPro" id="IPR036514">
    <property type="entry name" value="SGNH_hydro_sf"/>
</dbReference>
<accession>A0A6P2DE92</accession>
<dbReference type="GO" id="GO:0016788">
    <property type="term" value="F:hydrolase activity, acting on ester bonds"/>
    <property type="evidence" value="ECO:0007669"/>
    <property type="project" value="UniProtKB-ARBA"/>
</dbReference>
<evidence type="ECO:0000313" key="14">
    <source>
        <dbReference type="Proteomes" id="UP000464178"/>
    </source>
</evidence>
<dbReference type="PANTHER" id="PTHR33546:SF1">
    <property type="entry name" value="LARGE, MULTIFUNCTIONAL SECRETED PROTEIN"/>
    <property type="match status" value="1"/>
</dbReference>
<keyword evidence="3 9" id="KW-0479">Metal-binding</keyword>
<evidence type="ECO:0000256" key="7">
    <source>
        <dbReference type="ARBA" id="ARBA00023008"/>
    </source>
</evidence>
<dbReference type="Proteomes" id="UP000464178">
    <property type="component" value="Chromosome"/>
</dbReference>
<dbReference type="PROSITE" id="PS00196">
    <property type="entry name" value="COPPER_BLUE"/>
    <property type="match status" value="1"/>
</dbReference>
<organism evidence="13 14">
    <name type="scientific">Gemmata massiliana</name>
    <dbReference type="NCBI Taxonomy" id="1210884"/>
    <lineage>
        <taxon>Bacteria</taxon>
        <taxon>Pseudomonadati</taxon>
        <taxon>Planctomycetota</taxon>
        <taxon>Planctomycetia</taxon>
        <taxon>Gemmatales</taxon>
        <taxon>Gemmataceae</taxon>
        <taxon>Gemmata</taxon>
    </lineage>
</organism>
<dbReference type="InterPro" id="IPR000923">
    <property type="entry name" value="BlueCu_1"/>
</dbReference>
<dbReference type="InterPro" id="IPR055557">
    <property type="entry name" value="DUF7133"/>
</dbReference>
<evidence type="ECO:0000256" key="3">
    <source>
        <dbReference type="ARBA" id="ARBA00022723"/>
    </source>
</evidence>
<dbReference type="Gene3D" id="1.25.10.10">
    <property type="entry name" value="Leucine-rich Repeat Variant"/>
    <property type="match status" value="1"/>
</dbReference>
<evidence type="ECO:0000256" key="6">
    <source>
        <dbReference type="ARBA" id="ARBA00023004"/>
    </source>
</evidence>
<dbReference type="Pfam" id="PF13646">
    <property type="entry name" value="HEAT_2"/>
    <property type="match status" value="1"/>
</dbReference>
<dbReference type="InterPro" id="IPR008972">
    <property type="entry name" value="Cupredoxin"/>
</dbReference>
<keyword evidence="2 9" id="KW-0349">Heme</keyword>
<reference evidence="13 14" key="1">
    <citation type="submission" date="2019-05" db="EMBL/GenBank/DDBJ databases">
        <authorList>
            <consortium name="Science for Life Laboratories"/>
        </authorList>
    </citation>
    <scope>NUCLEOTIDE SEQUENCE [LARGE SCALE GENOMIC DNA]</scope>
    <source>
        <strain evidence="13">Soil9</strain>
    </source>
</reference>
<evidence type="ECO:0000313" key="13">
    <source>
        <dbReference type="EMBL" id="VTR99762.1"/>
    </source>
</evidence>
<keyword evidence="6 9" id="KW-0408">Iron</keyword>
<dbReference type="GO" id="GO:0005507">
    <property type="term" value="F:copper ion binding"/>
    <property type="evidence" value="ECO:0007669"/>
    <property type="project" value="InterPro"/>
</dbReference>
<dbReference type="InterPro" id="IPR028871">
    <property type="entry name" value="BlueCu_1_BS"/>
</dbReference>
<dbReference type="RefSeq" id="WP_162671970.1">
    <property type="nucleotide sequence ID" value="NZ_LR593886.1"/>
</dbReference>
<dbReference type="InterPro" id="IPR036909">
    <property type="entry name" value="Cyt_c-like_dom_sf"/>
</dbReference>
<feature type="region of interest" description="Disordered" evidence="10">
    <location>
        <begin position="363"/>
        <end position="391"/>
    </location>
</feature>
<keyword evidence="11" id="KW-0732">Signal</keyword>
<feature type="chain" id="PRO_5027005015" description="Cytochrome c domain-containing protein" evidence="11">
    <location>
        <begin position="22"/>
        <end position="1711"/>
    </location>
</feature>
<protein>
    <recommendedName>
        <fullName evidence="12">Cytochrome c domain-containing protein</fullName>
    </recommendedName>
</protein>
<keyword evidence="4" id="KW-0106">Calcium</keyword>
<dbReference type="InterPro" id="IPR006585">
    <property type="entry name" value="FTP1"/>
</dbReference>
<dbReference type="Gene3D" id="3.40.50.1110">
    <property type="entry name" value="SGNH hydrolase"/>
    <property type="match status" value="1"/>
</dbReference>
<dbReference type="GO" id="GO:0009055">
    <property type="term" value="F:electron transfer activity"/>
    <property type="evidence" value="ECO:0007669"/>
    <property type="project" value="InterPro"/>
</dbReference>
<evidence type="ECO:0000256" key="1">
    <source>
        <dbReference type="ARBA" id="ARBA00022448"/>
    </source>
</evidence>
<dbReference type="KEGG" id="gms:SOIL9_84090"/>
<keyword evidence="1" id="KW-0813">Transport</keyword>
<keyword evidence="14" id="KW-1185">Reference proteome</keyword>
<evidence type="ECO:0000259" key="12">
    <source>
        <dbReference type="PROSITE" id="PS51007"/>
    </source>
</evidence>
<dbReference type="Pfam" id="PF13472">
    <property type="entry name" value="Lipase_GDSL_2"/>
    <property type="match status" value="1"/>
</dbReference>
<feature type="compositionally biased region" description="Basic and acidic residues" evidence="10">
    <location>
        <begin position="363"/>
        <end position="372"/>
    </location>
</feature>
<dbReference type="SUPFAM" id="SSF46626">
    <property type="entry name" value="Cytochrome c"/>
    <property type="match status" value="1"/>
</dbReference>
<evidence type="ECO:0000256" key="4">
    <source>
        <dbReference type="ARBA" id="ARBA00022837"/>
    </source>
</evidence>
<dbReference type="Pfam" id="PF00127">
    <property type="entry name" value="Copper-bind"/>
    <property type="match status" value="1"/>
</dbReference>
<feature type="domain" description="Cytochrome c" evidence="12">
    <location>
        <begin position="1558"/>
        <end position="1698"/>
    </location>
</feature>
<dbReference type="Gene3D" id="2.60.120.260">
    <property type="entry name" value="Galactose-binding domain-like"/>
    <property type="match status" value="1"/>
</dbReference>
<evidence type="ECO:0000256" key="10">
    <source>
        <dbReference type="SAM" id="MobiDB-lite"/>
    </source>
</evidence>
<dbReference type="SUPFAM" id="SSF63829">
    <property type="entry name" value="Calcium-dependent phosphotriesterase"/>
    <property type="match status" value="1"/>
</dbReference>
<keyword evidence="5" id="KW-0249">Electron transport</keyword>
<dbReference type="PROSITE" id="PS51007">
    <property type="entry name" value="CYTC"/>
    <property type="match status" value="1"/>
</dbReference>
<dbReference type="Gene3D" id="2.60.40.420">
    <property type="entry name" value="Cupredoxins - blue copper proteins"/>
    <property type="match status" value="1"/>
</dbReference>
<dbReference type="SUPFAM" id="SSF49785">
    <property type="entry name" value="Galactose-binding domain-like"/>
    <property type="match status" value="1"/>
</dbReference>
<dbReference type="InterPro" id="IPR009056">
    <property type="entry name" value="Cyt_c-like_dom"/>
</dbReference>
<dbReference type="Gene3D" id="1.10.760.10">
    <property type="entry name" value="Cytochrome c-like domain"/>
    <property type="match status" value="1"/>
</dbReference>
<feature type="signal peptide" evidence="11">
    <location>
        <begin position="1"/>
        <end position="21"/>
    </location>
</feature>
<dbReference type="InterPro" id="IPR008979">
    <property type="entry name" value="Galactose-bd-like_sf"/>
</dbReference>
<dbReference type="InterPro" id="IPR013428">
    <property type="entry name" value="Membrane-bound_put_N"/>
</dbReference>
<dbReference type="SUPFAM" id="SSF52266">
    <property type="entry name" value="SGNH hydrolase"/>
    <property type="match status" value="1"/>
</dbReference>
<sequence>MPAGRSLLSVGLLLGSAAALLAVLAPPAPPTRTVAAQPGELPPGELKLEQGDHVCIIGNTLADRMQHDGWVETFLYARFPKHDLTIRNLGFSGDEVSLRIRSEAFGTPDQWLSASAPVPKPELVADKSVVNPNRFEKANTKPDAIFAFFGYNESFAGEAGLPKFKTELAAFIKHTLSQKYNGKSAPRLTLFSPIPFEDHKSPNLLTGAAVASTNKNIELYTQAMREVAQANGASFVDLYNPMKVRYESVKNGGKPLTINGVHLTEEGHRKLAEVIDNVIHPVGGQYVPPDENLMAKIRPVVQDKAFHWYQRYRVTDGYSTYGGRAWLQFVGKQTNYEVVQKELETLDIMTTNRDKVIWEVAKGQDAKPDDSNVPKSVPVTTNKPGAGPNGTHLFLTGEDAITKMKIGTGLKVSLFASEEKWPELAKPVQMAWDAKGRLWVAVWPSYPHWKPGEPYNDKLLIFEDTDGDGKADKMITFADGLQNPTGFEFYNGGVLVAQAPDLVFLKDSKGGDKADIRERVLHGLDTADTHHTANSFVLDPGGALYWQEGTFHRSQIEDPYGRCKRLGDGGVFRYEPRTQKLDVYVTHSFANPHGHVFDHWGQDIVVDGTGAQPYHAPLFSGYLPGPNLNGYPTGKHVTPPQVYQQRTRPCGGIEVLSSQHFPSEWDGNLIVTNCIGVQGILRYRLSDFGGSLSGQEQEPILTSSDPNFRPVDAKTGPDGALYFIDWQNPIIGHMQHNLRDPSRDRTKGRIYKVTYDGRALSQSPKIAGESTEALMKLLEHPEDRVRYRVKIELGARKTEEVVAAAKKWAGQPWGGADPTHHILEALWVHQYHNVVDVDLLKMMLAAKDFRARAAAVRVLCEWRDRVPNSLEMLKQLAADEHPRVRMEAVRAASFFTVPEAAEVVFVAQDKPTDLFVAHVARETMRALDPIVRQAIAEKRPIKFTTAAGARYFLKSVTTDDLLKMERTSAVYLELLFRPGVRDEFRREALTALAKQENRSELALLVSAIRQHDEAAVTEESVAFDLARLLSGRPQAELVAARGDLEALATKGRALETRQMGYTALIAADGDIEKSWALATKSVAALKDYISAVPMVRDPAARAALYPKVKALLDGLPPDLAKTVEGGKSVSGRFVRIELPGPQRTLTLAEVQVFSDNVNVAPRGKATQSSTAYDGPAIRAIDGKTNGAYSDGASTHTREGTVNPWWEVDLGRVVSIEKIVVWNRTDGAFGDRLANFNVRVLGADKKPVFEALKNPAPKEKAEIKVGTGAPERVIRRSAMFALATVRGQEADAFKGIAKYLTEENDREPAVQALLRIPARDWPKDDAKATLDTVMKFIRSVPVAERTSTVALDFMQLGEGLAGLLAPAEAKAARKELADIGVRVIRVGTLFDQMSFDKERIIVQAGKPVEFAFENTDIMPHNFVIVAPGNLEKVGNAAEAFALEPGAAAAQYVPSMPAGAVLLKSKLLQTRQSEQLKFTAPKEPGIYPYVCTYPGHWRRMHGALYVVADLEAYQENPEAYLAKNPLSVKDDLLKFNRPRTEWKLEELADAVKEMEMKGGRSFANGKQMFTVGTCIACHKFGGQGTEFGPDLMKLDPKVFKNGVDVLEHVLDPAKKIDDKYAAYRFVLTDDKVILGMIVEEKDGVVKIIENPLASAKPREIKRADIAEQKKAPTSMMSKGLLDKLSRDEVLDLLAYVWGRADPKSKLFGTGHDH</sequence>
<keyword evidence="7" id="KW-0186">Copper</keyword>
<dbReference type="CDD" id="cd04233">
    <property type="entry name" value="Auracyanin"/>
    <property type="match status" value="1"/>
</dbReference>
<dbReference type="InterPro" id="IPR011042">
    <property type="entry name" value="6-blade_b-propeller_TolB-like"/>
</dbReference>
<evidence type="ECO:0000256" key="8">
    <source>
        <dbReference type="ARBA" id="ARBA00023157"/>
    </source>
</evidence>
<dbReference type="Pfam" id="PF23500">
    <property type="entry name" value="DUF7133"/>
    <property type="match status" value="1"/>
</dbReference>
<dbReference type="SMART" id="SM00607">
    <property type="entry name" value="FTP"/>
    <property type="match status" value="1"/>
</dbReference>
<dbReference type="NCBIfam" id="TIGR02603">
    <property type="entry name" value="CxxCH_TIGR02603"/>
    <property type="match status" value="1"/>
</dbReference>
<evidence type="ECO:0000256" key="5">
    <source>
        <dbReference type="ARBA" id="ARBA00022982"/>
    </source>
</evidence>
<evidence type="ECO:0000256" key="11">
    <source>
        <dbReference type="SAM" id="SignalP"/>
    </source>
</evidence>
<dbReference type="SUPFAM" id="SSF48371">
    <property type="entry name" value="ARM repeat"/>
    <property type="match status" value="1"/>
</dbReference>
<dbReference type="Gene3D" id="2.120.10.30">
    <property type="entry name" value="TolB, C-terminal domain"/>
    <property type="match status" value="1"/>
</dbReference>
<dbReference type="NCBIfam" id="TIGR02604">
    <property type="entry name" value="Piru_Ver_Nterm"/>
    <property type="match status" value="1"/>
</dbReference>
<dbReference type="InterPro" id="IPR013427">
    <property type="entry name" value="Haem-bd_dom_put"/>
</dbReference>
<dbReference type="PANTHER" id="PTHR33546">
    <property type="entry name" value="LARGE, MULTIFUNCTIONAL SECRETED PROTEIN-RELATED"/>
    <property type="match status" value="1"/>
</dbReference>
<name>A0A6P2DE92_9BACT</name>
<dbReference type="Pfam" id="PF22633">
    <property type="entry name" value="F5_F8_type_C_2"/>
    <property type="match status" value="1"/>
</dbReference>
<evidence type="ECO:0000256" key="2">
    <source>
        <dbReference type="ARBA" id="ARBA00022617"/>
    </source>
</evidence>
<dbReference type="InterPro" id="IPR013830">
    <property type="entry name" value="SGNH_hydro"/>
</dbReference>
<dbReference type="CDD" id="cd01834">
    <property type="entry name" value="SGNH_hydrolase_like_2"/>
    <property type="match status" value="1"/>
</dbReference>
<evidence type="ECO:0000256" key="9">
    <source>
        <dbReference type="PROSITE-ProRule" id="PRU00433"/>
    </source>
</evidence>
<dbReference type="EMBL" id="LR593886">
    <property type="protein sequence ID" value="VTR99762.1"/>
    <property type="molecule type" value="Genomic_DNA"/>
</dbReference>
<dbReference type="SUPFAM" id="SSF49503">
    <property type="entry name" value="Cupredoxins"/>
    <property type="match status" value="1"/>
</dbReference>
<dbReference type="GO" id="GO:0020037">
    <property type="term" value="F:heme binding"/>
    <property type="evidence" value="ECO:0007669"/>
    <property type="project" value="InterPro"/>
</dbReference>
<proteinExistence type="predicted"/>
<keyword evidence="8" id="KW-1015">Disulfide bond</keyword>
<dbReference type="InterPro" id="IPR016024">
    <property type="entry name" value="ARM-type_fold"/>
</dbReference>